<dbReference type="Pfam" id="PF00009">
    <property type="entry name" value="GTP_EFTU"/>
    <property type="match status" value="1"/>
</dbReference>
<dbReference type="SUPFAM" id="SSF46785">
    <property type="entry name" value="Winged helix' DNA-binding domain"/>
    <property type="match status" value="2"/>
</dbReference>
<dbReference type="OrthoDB" id="9804504at2"/>
<dbReference type="NCBIfam" id="TIGR00231">
    <property type="entry name" value="small_GTP"/>
    <property type="match status" value="1"/>
</dbReference>
<dbReference type="Pfam" id="PF25461">
    <property type="entry name" value="Beta-barrel_SelB"/>
    <property type="match status" value="1"/>
</dbReference>
<dbReference type="NCBIfam" id="TIGR00475">
    <property type="entry name" value="selB"/>
    <property type="match status" value="1"/>
</dbReference>
<evidence type="ECO:0000256" key="5">
    <source>
        <dbReference type="ARBA" id="ARBA00022917"/>
    </source>
</evidence>
<dbReference type="EMBL" id="PGUY01000060">
    <property type="protein sequence ID" value="PLT28483.1"/>
    <property type="molecule type" value="Genomic_DNA"/>
</dbReference>
<dbReference type="Pfam" id="PF09106">
    <property type="entry name" value="WHD_2nd_SelB"/>
    <property type="match status" value="1"/>
</dbReference>
<evidence type="ECO:0000256" key="6">
    <source>
        <dbReference type="ARBA" id="ARBA00023134"/>
    </source>
</evidence>
<dbReference type="GO" id="GO:0005525">
    <property type="term" value="F:GTP binding"/>
    <property type="evidence" value="ECO:0007669"/>
    <property type="project" value="UniProtKB-KW"/>
</dbReference>
<dbReference type="InterPro" id="IPR004161">
    <property type="entry name" value="EFTu-like_2"/>
</dbReference>
<dbReference type="InterPro" id="IPR015190">
    <property type="entry name" value="Elong_fac_SelB-wing-hlx_typ-2"/>
</dbReference>
<dbReference type="InterPro" id="IPR050055">
    <property type="entry name" value="EF-Tu_GTPase"/>
</dbReference>
<evidence type="ECO:0000259" key="9">
    <source>
        <dbReference type="PROSITE" id="PS51722"/>
    </source>
</evidence>
<dbReference type="Pfam" id="PF09107">
    <property type="entry name" value="WHD_3rd_SelB"/>
    <property type="match status" value="1"/>
</dbReference>
<dbReference type="InterPro" id="IPR000795">
    <property type="entry name" value="T_Tr_GTP-bd_dom"/>
</dbReference>
<keyword evidence="4" id="KW-0547">Nucleotide-binding</keyword>
<dbReference type="Gene3D" id="1.10.10.10">
    <property type="entry name" value="Winged helix-like DNA-binding domain superfamily/Winged helix DNA-binding domain"/>
    <property type="match status" value="1"/>
</dbReference>
<dbReference type="InterPro" id="IPR005225">
    <property type="entry name" value="Small_GTP-bd"/>
</dbReference>
<dbReference type="SUPFAM" id="SSF50465">
    <property type="entry name" value="EF-Tu/eEF-1alpha/eIF2-gamma C-terminal domain"/>
    <property type="match status" value="1"/>
</dbReference>
<evidence type="ECO:0000256" key="8">
    <source>
        <dbReference type="ARBA" id="ARBA00031615"/>
    </source>
</evidence>
<dbReference type="AlphaFoldDB" id="A0A2N5M2I4"/>
<dbReference type="PROSITE" id="PS51722">
    <property type="entry name" value="G_TR_2"/>
    <property type="match status" value="1"/>
</dbReference>
<accession>A0A2N5M2I4</accession>
<evidence type="ECO:0000313" key="11">
    <source>
        <dbReference type="Proteomes" id="UP000234748"/>
    </source>
</evidence>
<dbReference type="Gene3D" id="3.40.50.300">
    <property type="entry name" value="P-loop containing nucleotide triphosphate hydrolases"/>
    <property type="match status" value="1"/>
</dbReference>
<keyword evidence="10" id="KW-0251">Elongation factor</keyword>
<keyword evidence="5" id="KW-0648">Protein biosynthesis</keyword>
<comment type="subcellular location">
    <subcellularLocation>
        <location evidence="1">Cytoplasm</location>
    </subcellularLocation>
</comment>
<dbReference type="InterPro" id="IPR036390">
    <property type="entry name" value="WH_DNA-bd_sf"/>
</dbReference>
<dbReference type="Gene3D" id="1.10.10.2770">
    <property type="match status" value="1"/>
</dbReference>
<dbReference type="PRINTS" id="PR00315">
    <property type="entry name" value="ELONGATNFCT"/>
</dbReference>
<dbReference type="PANTHER" id="PTHR43721:SF22">
    <property type="entry name" value="ELONGATION FACTOR TU, MITOCHONDRIAL"/>
    <property type="match status" value="1"/>
</dbReference>
<dbReference type="Gene3D" id="2.40.30.10">
    <property type="entry name" value="Translation factors"/>
    <property type="match status" value="1"/>
</dbReference>
<evidence type="ECO:0000256" key="7">
    <source>
        <dbReference type="ARBA" id="ARBA00025526"/>
    </source>
</evidence>
<dbReference type="SUPFAM" id="SSF50447">
    <property type="entry name" value="Translation proteins"/>
    <property type="match status" value="1"/>
</dbReference>
<keyword evidence="3" id="KW-0963">Cytoplasm</keyword>
<dbReference type="InterPro" id="IPR027417">
    <property type="entry name" value="P-loop_NTPase"/>
</dbReference>
<dbReference type="InterPro" id="IPR036388">
    <property type="entry name" value="WH-like_DNA-bd_sf"/>
</dbReference>
<dbReference type="PANTHER" id="PTHR43721">
    <property type="entry name" value="ELONGATION FACTOR TU-RELATED"/>
    <property type="match status" value="1"/>
</dbReference>
<dbReference type="InterPro" id="IPR057335">
    <property type="entry name" value="Beta-barrel_SelB"/>
</dbReference>
<dbReference type="CDD" id="cd04171">
    <property type="entry name" value="SelB"/>
    <property type="match status" value="1"/>
</dbReference>
<dbReference type="RefSeq" id="WP_101644873.1">
    <property type="nucleotide sequence ID" value="NZ_PGUY01000060.1"/>
</dbReference>
<dbReference type="InterPro" id="IPR009000">
    <property type="entry name" value="Transl_B-barrel_sf"/>
</dbReference>
<dbReference type="Pfam" id="PF03144">
    <property type="entry name" value="GTP_EFTU_D2"/>
    <property type="match status" value="1"/>
</dbReference>
<dbReference type="InterPro" id="IPR015191">
    <property type="entry name" value="SelB_WHD4"/>
</dbReference>
<dbReference type="GO" id="GO:0003746">
    <property type="term" value="F:translation elongation factor activity"/>
    <property type="evidence" value="ECO:0007669"/>
    <property type="project" value="UniProtKB-KW"/>
</dbReference>
<keyword evidence="11" id="KW-1185">Reference proteome</keyword>
<evidence type="ECO:0000256" key="1">
    <source>
        <dbReference type="ARBA" id="ARBA00004496"/>
    </source>
</evidence>
<keyword evidence="6" id="KW-0342">GTP-binding</keyword>
<dbReference type="CDD" id="cd15491">
    <property type="entry name" value="selB_III"/>
    <property type="match status" value="1"/>
</dbReference>
<dbReference type="InterPro" id="IPR004535">
    <property type="entry name" value="Transl_elong_SelB"/>
</dbReference>
<evidence type="ECO:0000256" key="4">
    <source>
        <dbReference type="ARBA" id="ARBA00022741"/>
    </source>
</evidence>
<dbReference type="GO" id="GO:0003924">
    <property type="term" value="F:GTPase activity"/>
    <property type="evidence" value="ECO:0007669"/>
    <property type="project" value="InterPro"/>
</dbReference>
<sequence>MKKHFTIGMAGHIDHGKTSLTKALTNVDTDQLKEEKERQISIELGFAPLYEDDKLTVSIVDVPGHERFIRQMIAGVAGIQLVILVVAADEGVMPQTKEHLEILQFLGVKKGIVAITKIDKVDPEFQELVQEEIALELEGSIFENSPVINVDSLSNKGIDELTALILKELETLEVSENHDAFRMPIDQVFTVKGHGTVVRGTVYNGSLREGETLYLIPKRLVTRARQLQVHNKQADRIFAGQRAAVNLGGLSNEEVVRGDVLVSTSDFQAADVIDVALSTTQDLTQELKQRMPIKCYIGTSEVMGKIIFFDRNELGSGQEGILCQLRLDREIAARRGDRFILRRPSPAETIGGGWVIDPAGGKYRFGKKTIEQLIKKKEGSPADRVLDAIKRDKGISKEALSQETSLSAAELDEVLADPAFISYRPGHVTHYEVAVAIQKKLKETIADFHKQNSLKTGINKAELVSDLVQGMPKELAEYLISNGEEKELWIRKGSYLSSAEFVPHIPSGWCRRSESMIEAVRKDRLKVRPFKEYFTEAGLPQLLEADMMRFYTEQNILVPIDDQLSVHVEAFNQGVQELKKGTAESFEVGEAKDILGLSRKHIIPYLEKLDEVKFTRREGNIRIWVAGK</sequence>
<evidence type="ECO:0000256" key="3">
    <source>
        <dbReference type="ARBA" id="ARBA00022490"/>
    </source>
</evidence>
<evidence type="ECO:0000313" key="10">
    <source>
        <dbReference type="EMBL" id="PLT28483.1"/>
    </source>
</evidence>
<proteinExistence type="predicted"/>
<reference evidence="10 11" key="1">
    <citation type="submission" date="2017-11" db="EMBL/GenBank/DDBJ databases">
        <title>Comparitive Functional Genomics of Dry Heat Resistant strains isolated from the Viking Spacecraft.</title>
        <authorList>
            <person name="Seuylemezian A."/>
            <person name="Cooper K."/>
            <person name="Vaishampayan P."/>
        </authorList>
    </citation>
    <scope>NUCLEOTIDE SEQUENCE [LARGE SCALE GENOMIC DNA]</scope>
    <source>
        <strain evidence="10 11">V1-29</strain>
    </source>
</reference>
<dbReference type="InterPro" id="IPR009001">
    <property type="entry name" value="Transl_elong_EF1A/Init_IF2_C"/>
</dbReference>
<dbReference type="GO" id="GO:0003723">
    <property type="term" value="F:RNA binding"/>
    <property type="evidence" value="ECO:0007669"/>
    <property type="project" value="InterPro"/>
</dbReference>
<protein>
    <recommendedName>
        <fullName evidence="2">Selenocysteine-specific elongation factor</fullName>
    </recommendedName>
    <alternativeName>
        <fullName evidence="8">SelB translation factor</fullName>
    </alternativeName>
</protein>
<name>A0A2N5M2I4_9BACI</name>
<feature type="domain" description="Tr-type G" evidence="9">
    <location>
        <begin position="2"/>
        <end position="173"/>
    </location>
</feature>
<organism evidence="10 11">
    <name type="scientific">Peribacillus deserti</name>
    <dbReference type="NCBI Taxonomy" id="673318"/>
    <lineage>
        <taxon>Bacteria</taxon>
        <taxon>Bacillati</taxon>
        <taxon>Bacillota</taxon>
        <taxon>Bacilli</taxon>
        <taxon>Bacillales</taxon>
        <taxon>Bacillaceae</taxon>
        <taxon>Peribacillus</taxon>
    </lineage>
</organism>
<dbReference type="SUPFAM" id="SSF52540">
    <property type="entry name" value="P-loop containing nucleoside triphosphate hydrolases"/>
    <property type="match status" value="1"/>
</dbReference>
<comment type="function">
    <text evidence="7">Translation factor necessary for the incorporation of selenocysteine into proteins. It probably replaces EF-Tu for the insertion of selenocysteine directed by the UGA codon. SelB binds GTP and GDP.</text>
</comment>
<dbReference type="Proteomes" id="UP000234748">
    <property type="component" value="Unassembled WGS sequence"/>
</dbReference>
<dbReference type="GO" id="GO:0005829">
    <property type="term" value="C:cytosol"/>
    <property type="evidence" value="ECO:0007669"/>
    <property type="project" value="TreeGrafter"/>
</dbReference>
<dbReference type="GO" id="GO:0001514">
    <property type="term" value="P:selenocysteine incorporation"/>
    <property type="evidence" value="ECO:0007669"/>
    <property type="project" value="InterPro"/>
</dbReference>
<evidence type="ECO:0000256" key="2">
    <source>
        <dbReference type="ARBA" id="ARBA00015953"/>
    </source>
</evidence>
<comment type="caution">
    <text evidence="10">The sequence shown here is derived from an EMBL/GenBank/DDBJ whole genome shotgun (WGS) entry which is preliminary data.</text>
</comment>
<gene>
    <name evidence="10" type="primary">selB</name>
    <name evidence="10" type="ORF">CUU66_18440</name>
</gene>